<dbReference type="GO" id="GO:1904680">
    <property type="term" value="F:peptide transmembrane transporter activity"/>
    <property type="evidence" value="ECO:0007669"/>
    <property type="project" value="TreeGrafter"/>
</dbReference>
<dbReference type="Gene3D" id="3.90.76.10">
    <property type="entry name" value="Dipeptide-binding Protein, Domain 1"/>
    <property type="match status" value="1"/>
</dbReference>
<name>A0A1S6ITW3_9FIRM</name>
<dbReference type="EMBL" id="CP019698">
    <property type="protein sequence ID" value="AQS58213.1"/>
    <property type="molecule type" value="Genomic_DNA"/>
</dbReference>
<dbReference type="InterPro" id="IPR039424">
    <property type="entry name" value="SBP_5"/>
</dbReference>
<dbReference type="InterPro" id="IPR000914">
    <property type="entry name" value="SBP_5_dom"/>
</dbReference>
<dbReference type="Pfam" id="PF00496">
    <property type="entry name" value="SBP_bac_5"/>
    <property type="match status" value="1"/>
</dbReference>
<gene>
    <name evidence="5" type="ORF">B0537_03340</name>
</gene>
<reference evidence="5 6" key="1">
    <citation type="journal article" date="2016" name="Int. J. Syst. Evol. Microbiol.">
        <title>Desulfotomaculum ferrireducens sp. nov., a moderately thermophilic sulfate-reducing and dissimilatory Fe(III)-reducing bacterium isolated from compost.</title>
        <authorList>
            <person name="Yang G."/>
            <person name="Guo J."/>
            <person name="Zhuang L."/>
            <person name="Yuan Y."/>
            <person name="Zhou S."/>
        </authorList>
    </citation>
    <scope>NUCLEOTIDE SEQUENCE [LARGE SCALE GENOMIC DNA]</scope>
    <source>
        <strain evidence="5 6">GSS09</strain>
    </source>
</reference>
<keyword evidence="2" id="KW-0813">Transport</keyword>
<keyword evidence="3" id="KW-0732">Signal</keyword>
<dbReference type="SUPFAM" id="SSF53850">
    <property type="entry name" value="Periplasmic binding protein-like II"/>
    <property type="match status" value="1"/>
</dbReference>
<evidence type="ECO:0000313" key="6">
    <source>
        <dbReference type="Proteomes" id="UP000189464"/>
    </source>
</evidence>
<accession>A0A1S6ITW3</accession>
<protein>
    <submittedName>
        <fullName evidence="5">ABC transporter substrate-binding protein</fullName>
    </submittedName>
</protein>
<evidence type="ECO:0000313" key="5">
    <source>
        <dbReference type="EMBL" id="AQS58213.1"/>
    </source>
</evidence>
<dbReference type="OrthoDB" id="137511at2"/>
<sequence>MRSKLYQIIFLFLFLCCFSVVINFQRDNHALPTSVPVPDKIDLTYALAEPIQTLDPARASNLAEAKVISNIFEGLVRYKPNSTEIEPCLATTWEVDQGGKVWTFHLRQDVKFHDQTPFNAAAVKFSVERQLPPQKKDSMLYGSFTFGMVEAVEVIDDYTVRFVLRSPYAPFIRNLAMPWAAPIISPNSVAKYGDEVGQHPVGTGPFQLAKWDKEGVVLVAFKDYWGNQASFNSLAFSHLSPEQRRTKLQDGTITLCDMDGLKTKDTPDIKLLKQPTASLGYLGLYNNKSPFNNSRVRRAVCIAVNREEISRKLFGSPSLAANSILPPGFLGYNQNLKPYTGGAAKAKAMLKECGYPEGIDITLITYRSSRPYNPLGGEELAELIKEQLAPAGIRVKVKTYPWHEFKTALRNQEGDAFLFGWVGDNLDPDNFLYTLLAADEVTNLTFYKNSEVNRLISAAQKEVDEKIRLRLYYHAQQIMLQDTPMVFLNYAQTNIACRQELTGVEFNLYGIPLLTKAHFKS</sequence>
<dbReference type="PIRSF" id="PIRSF002741">
    <property type="entry name" value="MppA"/>
    <property type="match status" value="1"/>
</dbReference>
<evidence type="ECO:0000256" key="2">
    <source>
        <dbReference type="ARBA" id="ARBA00022448"/>
    </source>
</evidence>
<keyword evidence="6" id="KW-1185">Reference proteome</keyword>
<dbReference type="STRING" id="1833852.B0537_03340"/>
<dbReference type="InterPro" id="IPR030678">
    <property type="entry name" value="Peptide/Ni-bd"/>
</dbReference>
<dbReference type="KEGG" id="dfg:B0537_03340"/>
<dbReference type="GO" id="GO:0015833">
    <property type="term" value="P:peptide transport"/>
    <property type="evidence" value="ECO:0007669"/>
    <property type="project" value="TreeGrafter"/>
</dbReference>
<organism evidence="5 6">
    <name type="scientific">Desulforamulus ferrireducens</name>
    <dbReference type="NCBI Taxonomy" id="1833852"/>
    <lineage>
        <taxon>Bacteria</taxon>
        <taxon>Bacillati</taxon>
        <taxon>Bacillota</taxon>
        <taxon>Clostridia</taxon>
        <taxon>Eubacteriales</taxon>
        <taxon>Peptococcaceae</taxon>
        <taxon>Desulforamulus</taxon>
    </lineage>
</organism>
<comment type="similarity">
    <text evidence="1">Belongs to the bacterial solute-binding protein 5 family.</text>
</comment>
<dbReference type="CDD" id="cd08493">
    <property type="entry name" value="PBP2_DppA_like"/>
    <property type="match status" value="1"/>
</dbReference>
<proteinExistence type="inferred from homology"/>
<dbReference type="PANTHER" id="PTHR30290">
    <property type="entry name" value="PERIPLASMIC BINDING COMPONENT OF ABC TRANSPORTER"/>
    <property type="match status" value="1"/>
</dbReference>
<evidence type="ECO:0000256" key="1">
    <source>
        <dbReference type="ARBA" id="ARBA00005695"/>
    </source>
</evidence>
<feature type="domain" description="Solute-binding protein family 5" evidence="4">
    <location>
        <begin position="84"/>
        <end position="440"/>
    </location>
</feature>
<dbReference type="Gene3D" id="3.40.190.10">
    <property type="entry name" value="Periplasmic binding protein-like II"/>
    <property type="match status" value="1"/>
</dbReference>
<dbReference type="Proteomes" id="UP000189464">
    <property type="component" value="Chromosome"/>
</dbReference>
<dbReference type="GO" id="GO:0042597">
    <property type="term" value="C:periplasmic space"/>
    <property type="evidence" value="ECO:0007669"/>
    <property type="project" value="UniProtKB-ARBA"/>
</dbReference>
<evidence type="ECO:0000256" key="3">
    <source>
        <dbReference type="ARBA" id="ARBA00022729"/>
    </source>
</evidence>
<evidence type="ECO:0000259" key="4">
    <source>
        <dbReference type="Pfam" id="PF00496"/>
    </source>
</evidence>
<dbReference type="RefSeq" id="WP_077713180.1">
    <property type="nucleotide sequence ID" value="NZ_CP019698.1"/>
</dbReference>
<dbReference type="GO" id="GO:0043190">
    <property type="term" value="C:ATP-binding cassette (ABC) transporter complex"/>
    <property type="evidence" value="ECO:0007669"/>
    <property type="project" value="InterPro"/>
</dbReference>
<dbReference type="AlphaFoldDB" id="A0A1S6ITW3"/>
<dbReference type="PANTHER" id="PTHR30290:SF9">
    <property type="entry name" value="OLIGOPEPTIDE-BINDING PROTEIN APPA"/>
    <property type="match status" value="1"/>
</dbReference>
<dbReference type="Gene3D" id="3.10.105.10">
    <property type="entry name" value="Dipeptide-binding Protein, Domain 3"/>
    <property type="match status" value="1"/>
</dbReference>